<feature type="transmembrane region" description="Helical" evidence="10">
    <location>
        <begin position="40"/>
        <end position="59"/>
    </location>
</feature>
<dbReference type="Proteomes" id="UP001159428">
    <property type="component" value="Unassembled WGS sequence"/>
</dbReference>
<evidence type="ECO:0000256" key="1">
    <source>
        <dbReference type="ARBA" id="ARBA00004651"/>
    </source>
</evidence>
<dbReference type="InterPro" id="IPR017452">
    <property type="entry name" value="GPCR_Rhodpsn_7TM"/>
</dbReference>
<dbReference type="SUPFAM" id="SSF81321">
    <property type="entry name" value="Family A G protein-coupled receptor-like"/>
    <property type="match status" value="1"/>
</dbReference>
<feature type="domain" description="G-protein coupled receptors family 1 profile" evidence="11">
    <location>
        <begin position="19"/>
        <end position="273"/>
    </location>
</feature>
<reference evidence="12 13" key="1">
    <citation type="submission" date="2022-05" db="EMBL/GenBank/DDBJ databases">
        <authorList>
            <consortium name="Genoscope - CEA"/>
            <person name="William W."/>
        </authorList>
    </citation>
    <scope>NUCLEOTIDE SEQUENCE [LARGE SCALE GENOMIC DNA]</scope>
</reference>
<keyword evidence="6 10" id="KW-0472">Membrane</keyword>
<dbReference type="AlphaFoldDB" id="A0AAU9WW36"/>
<dbReference type="GO" id="GO:0004930">
    <property type="term" value="F:G protein-coupled receptor activity"/>
    <property type="evidence" value="ECO:0007669"/>
    <property type="project" value="UniProtKB-KW"/>
</dbReference>
<evidence type="ECO:0000259" key="11">
    <source>
        <dbReference type="PROSITE" id="PS50262"/>
    </source>
</evidence>
<evidence type="ECO:0000256" key="7">
    <source>
        <dbReference type="ARBA" id="ARBA00023170"/>
    </source>
</evidence>
<feature type="transmembrane region" description="Helical" evidence="10">
    <location>
        <begin position="151"/>
        <end position="176"/>
    </location>
</feature>
<dbReference type="GO" id="GO:0005886">
    <property type="term" value="C:plasma membrane"/>
    <property type="evidence" value="ECO:0007669"/>
    <property type="project" value="UniProtKB-SubCell"/>
</dbReference>
<keyword evidence="4 10" id="KW-1133">Transmembrane helix</keyword>
<gene>
    <name evidence="12" type="ORF">PMEA_00013504</name>
</gene>
<dbReference type="EMBL" id="CALNXJ010000023">
    <property type="protein sequence ID" value="CAH3127877.1"/>
    <property type="molecule type" value="Genomic_DNA"/>
</dbReference>
<keyword evidence="7 9" id="KW-0675">Receptor</keyword>
<comment type="subcellular location">
    <subcellularLocation>
        <location evidence="1">Cell membrane</location>
        <topology evidence="1">Multi-pass membrane protein</topology>
    </subcellularLocation>
</comment>
<evidence type="ECO:0000313" key="13">
    <source>
        <dbReference type="Proteomes" id="UP001159428"/>
    </source>
</evidence>
<comment type="similarity">
    <text evidence="9">Belongs to the G-protein coupled receptor 1 family.</text>
</comment>
<evidence type="ECO:0000256" key="3">
    <source>
        <dbReference type="ARBA" id="ARBA00022692"/>
    </source>
</evidence>
<sequence length="294" mass="34513">MVMWMSVFTWLLSALALLGNGLVIYLLVVRKRLHSSANAFITSLAFADFFVGLFTMPCYRMTSVFSGYRSVRLLKSFRYFLFYTSASNLCVVTADRFVAVACPLRYITFMTWRRVFSFIFVAWLTPFTVCFLPVTWIYSSSVETQKICNKVFVAFLLTFFEFLPCIVMVNTSWRLLCISRRHTRQTLALQSQLKFNHPTLNFSSLREHGERNMSSAKLISVVVALFVFCYTSEMISSLFHLLNLHKNIWRNYFKNDGRFLFLITNSAVNPFAYALLKKDIQNEFRRFFSRKRFH</sequence>
<dbReference type="PANTHER" id="PTHR24249">
    <property type="entry name" value="HISTAMINE RECEPTOR-RELATED G-PROTEIN COUPLED RECEPTOR"/>
    <property type="match status" value="1"/>
</dbReference>
<keyword evidence="2" id="KW-1003">Cell membrane</keyword>
<evidence type="ECO:0000256" key="4">
    <source>
        <dbReference type="ARBA" id="ARBA00022989"/>
    </source>
</evidence>
<dbReference type="PRINTS" id="PR00237">
    <property type="entry name" value="GPCRRHODOPSN"/>
</dbReference>
<dbReference type="InterPro" id="IPR050569">
    <property type="entry name" value="TAAR"/>
</dbReference>
<dbReference type="SMART" id="SM01381">
    <property type="entry name" value="7TM_GPCR_Srsx"/>
    <property type="match status" value="1"/>
</dbReference>
<evidence type="ECO:0000256" key="10">
    <source>
        <dbReference type="SAM" id="Phobius"/>
    </source>
</evidence>
<evidence type="ECO:0000256" key="2">
    <source>
        <dbReference type="ARBA" id="ARBA00022475"/>
    </source>
</evidence>
<name>A0AAU9WW36_9CNID</name>
<evidence type="ECO:0000256" key="5">
    <source>
        <dbReference type="ARBA" id="ARBA00023040"/>
    </source>
</evidence>
<proteinExistence type="inferred from homology"/>
<evidence type="ECO:0000256" key="9">
    <source>
        <dbReference type="RuleBase" id="RU000688"/>
    </source>
</evidence>
<comment type="caution">
    <text evidence="12">The sequence shown here is derived from an EMBL/GenBank/DDBJ whole genome shotgun (WGS) entry which is preliminary data.</text>
</comment>
<feature type="transmembrane region" description="Helical" evidence="10">
    <location>
        <begin position="116"/>
        <end position="139"/>
    </location>
</feature>
<keyword evidence="3 9" id="KW-0812">Transmembrane</keyword>
<evidence type="ECO:0000313" key="12">
    <source>
        <dbReference type="EMBL" id="CAH3127877.1"/>
    </source>
</evidence>
<dbReference type="PROSITE" id="PS00237">
    <property type="entry name" value="G_PROTEIN_RECEP_F1_1"/>
    <property type="match status" value="1"/>
</dbReference>
<protein>
    <recommendedName>
        <fullName evidence="11">G-protein coupled receptors family 1 profile domain-containing protein</fullName>
    </recommendedName>
</protein>
<dbReference type="Pfam" id="PF00001">
    <property type="entry name" value="7tm_1"/>
    <property type="match status" value="1"/>
</dbReference>
<feature type="transmembrane region" description="Helical" evidence="10">
    <location>
        <begin position="6"/>
        <end position="28"/>
    </location>
</feature>
<dbReference type="PANTHER" id="PTHR24249:SF372">
    <property type="entry name" value="G-PROTEIN COUPLED RECEPTORS FAMILY 1 PROFILE DOMAIN-CONTAINING PROTEIN"/>
    <property type="match status" value="1"/>
</dbReference>
<accession>A0AAU9WW36</accession>
<evidence type="ECO:0000256" key="6">
    <source>
        <dbReference type="ARBA" id="ARBA00023136"/>
    </source>
</evidence>
<evidence type="ECO:0000256" key="8">
    <source>
        <dbReference type="ARBA" id="ARBA00023224"/>
    </source>
</evidence>
<feature type="transmembrane region" description="Helical" evidence="10">
    <location>
        <begin position="218"/>
        <end position="239"/>
    </location>
</feature>
<dbReference type="PROSITE" id="PS50262">
    <property type="entry name" value="G_PROTEIN_RECEP_F1_2"/>
    <property type="match status" value="1"/>
</dbReference>
<keyword evidence="5 9" id="KW-0297">G-protein coupled receptor</keyword>
<dbReference type="InterPro" id="IPR000276">
    <property type="entry name" value="GPCR_Rhodpsn"/>
</dbReference>
<feature type="transmembrane region" description="Helical" evidence="10">
    <location>
        <begin position="259"/>
        <end position="276"/>
    </location>
</feature>
<organism evidence="12 13">
    <name type="scientific">Pocillopora meandrina</name>
    <dbReference type="NCBI Taxonomy" id="46732"/>
    <lineage>
        <taxon>Eukaryota</taxon>
        <taxon>Metazoa</taxon>
        <taxon>Cnidaria</taxon>
        <taxon>Anthozoa</taxon>
        <taxon>Hexacorallia</taxon>
        <taxon>Scleractinia</taxon>
        <taxon>Astrocoeniina</taxon>
        <taxon>Pocilloporidae</taxon>
        <taxon>Pocillopora</taxon>
    </lineage>
</organism>
<keyword evidence="8 9" id="KW-0807">Transducer</keyword>
<keyword evidence="13" id="KW-1185">Reference proteome</keyword>
<dbReference type="Gene3D" id="1.20.1070.10">
    <property type="entry name" value="Rhodopsin 7-helix transmembrane proteins"/>
    <property type="match status" value="1"/>
</dbReference>